<keyword evidence="7" id="KW-1185">Reference proteome</keyword>
<gene>
    <name evidence="6" type="ORF">BLTE_05200</name>
</gene>
<evidence type="ECO:0000259" key="5">
    <source>
        <dbReference type="Pfam" id="PF00669"/>
    </source>
</evidence>
<dbReference type="Pfam" id="PF00669">
    <property type="entry name" value="Flagellin_N"/>
    <property type="match status" value="1"/>
</dbReference>
<sequence length="278" mass="27737">MADLVVSAGIRQSLASAQSPAQPAAAARDRRADGGSAAPAADSTGVVSASGLPSRANDLNALFDSMATGVATLEAADGSLGAIAATVETMRTLLLDGAAGAATDDARTTLADQFNALRNTLDALIDGAAVNGVNLLQGDELKLAVNASGKASIEIRLRDADGRTATLAALTDSIAALDAADLASDDIVDEQVAALSSSLDMLGTLSSGIASSLASVQERSGFTRSMIDILQTGAEGLGLSAPGEEGANLLALQVRQQLSTTTASLAAQADQAVLRLFS</sequence>
<accession>A0A348FX02</accession>
<feature type="region of interest" description="Disordered" evidence="4">
    <location>
        <begin position="17"/>
        <end position="50"/>
    </location>
</feature>
<dbReference type="Proteomes" id="UP000266934">
    <property type="component" value="Chromosome"/>
</dbReference>
<feature type="compositionally biased region" description="Low complexity" evidence="4">
    <location>
        <begin position="17"/>
        <end position="26"/>
    </location>
</feature>
<comment type="subcellular location">
    <subcellularLocation>
        <location evidence="1">Bacterial flagellum</location>
    </subcellularLocation>
</comment>
<keyword evidence="6" id="KW-0966">Cell projection</keyword>
<evidence type="ECO:0000256" key="1">
    <source>
        <dbReference type="ARBA" id="ARBA00004365"/>
    </source>
</evidence>
<dbReference type="OrthoDB" id="9808068at2"/>
<dbReference type="Gene3D" id="1.20.1330.10">
    <property type="entry name" value="f41 fragment of flagellin, N-terminal domain"/>
    <property type="match status" value="1"/>
</dbReference>
<dbReference type="GO" id="GO:0009288">
    <property type="term" value="C:bacterial-type flagellum"/>
    <property type="evidence" value="ECO:0007669"/>
    <property type="project" value="UniProtKB-SubCell"/>
</dbReference>
<proteinExistence type="inferred from homology"/>
<organism evidence="6 7">
    <name type="scientific">Blastochloris tepida</name>
    <dbReference type="NCBI Taxonomy" id="2233851"/>
    <lineage>
        <taxon>Bacteria</taxon>
        <taxon>Pseudomonadati</taxon>
        <taxon>Pseudomonadota</taxon>
        <taxon>Alphaproteobacteria</taxon>
        <taxon>Hyphomicrobiales</taxon>
        <taxon>Blastochloridaceae</taxon>
        <taxon>Blastochloris</taxon>
    </lineage>
</organism>
<keyword evidence="6" id="KW-0969">Cilium</keyword>
<dbReference type="AlphaFoldDB" id="A0A348FX02"/>
<keyword evidence="3" id="KW-0975">Bacterial flagellum</keyword>
<name>A0A348FX02_9HYPH</name>
<comment type="similarity">
    <text evidence="2">Belongs to the bacterial flagellin family.</text>
</comment>
<evidence type="ECO:0000256" key="4">
    <source>
        <dbReference type="SAM" id="MobiDB-lite"/>
    </source>
</evidence>
<evidence type="ECO:0000313" key="6">
    <source>
        <dbReference type="EMBL" id="BBF91835.1"/>
    </source>
</evidence>
<evidence type="ECO:0000313" key="7">
    <source>
        <dbReference type="Proteomes" id="UP000266934"/>
    </source>
</evidence>
<dbReference type="EMBL" id="AP018907">
    <property type="protein sequence ID" value="BBF91835.1"/>
    <property type="molecule type" value="Genomic_DNA"/>
</dbReference>
<reference evidence="6 7" key="1">
    <citation type="submission" date="2018-08" db="EMBL/GenBank/DDBJ databases">
        <title>Complete genome sequencing of Blastochloris tepida GI.</title>
        <authorList>
            <person name="Tsukatani Y."/>
            <person name="Mori H."/>
        </authorList>
    </citation>
    <scope>NUCLEOTIDE SEQUENCE [LARGE SCALE GENOMIC DNA]</scope>
    <source>
        <strain evidence="6 7">GI</strain>
    </source>
</reference>
<dbReference type="InterPro" id="IPR001029">
    <property type="entry name" value="Flagellin_N"/>
</dbReference>
<feature type="domain" description="Flagellin N-terminal" evidence="5">
    <location>
        <begin position="40"/>
        <end position="138"/>
    </location>
</feature>
<keyword evidence="6" id="KW-0282">Flagellum</keyword>
<dbReference type="GO" id="GO:0005198">
    <property type="term" value="F:structural molecule activity"/>
    <property type="evidence" value="ECO:0007669"/>
    <property type="project" value="InterPro"/>
</dbReference>
<protein>
    <submittedName>
        <fullName evidence="6">Flagellin</fullName>
    </submittedName>
</protein>
<evidence type="ECO:0000256" key="3">
    <source>
        <dbReference type="ARBA" id="ARBA00023143"/>
    </source>
</evidence>
<evidence type="ECO:0000256" key="2">
    <source>
        <dbReference type="ARBA" id="ARBA00005709"/>
    </source>
</evidence>
<dbReference type="RefSeq" id="WP_126397359.1">
    <property type="nucleotide sequence ID" value="NZ_AP018907.1"/>
</dbReference>
<dbReference type="KEGG" id="blag:BLTE_05200"/>
<dbReference type="SUPFAM" id="SSF64518">
    <property type="entry name" value="Phase 1 flagellin"/>
    <property type="match status" value="1"/>
</dbReference>